<gene>
    <name evidence="1" type="ORF">JP09_000860</name>
</gene>
<keyword evidence="2" id="KW-1185">Reference proteome</keyword>
<sequence>MAPEQLSKDALTGKVEAATLTTTSREGSELDALLVNQFLDALAEVALSIASRKDKVPIVESDRLA</sequence>
<reference evidence="1 2" key="1">
    <citation type="journal article" date="2017" name="ISME J.">
        <title>Grape pomace compost harbors organohalide-respiring Dehalogenimonas species with novel reductive dehalogenase genes.</title>
        <authorList>
            <person name="Yang Y."/>
            <person name="Higgins S.A."/>
            <person name="Yan J."/>
            <person name="Simsir B."/>
            <person name="Chourey K."/>
            <person name="Iyer R."/>
            <person name="Hettich R.L."/>
            <person name="Baldwin B."/>
            <person name="Ogles D.M."/>
            <person name="Loffler F.E."/>
        </authorList>
    </citation>
    <scope>NUCLEOTIDE SEQUENCE [LARGE SCALE GENOMIC DNA]</scope>
    <source>
        <strain evidence="1 2">GP</strain>
    </source>
</reference>
<evidence type="ECO:0000313" key="1">
    <source>
        <dbReference type="EMBL" id="PPD59039.1"/>
    </source>
</evidence>
<proteinExistence type="predicted"/>
<organism evidence="1 2">
    <name type="scientific">Dehalogenimonas etheniformans</name>
    <dbReference type="NCBI Taxonomy" id="1536648"/>
    <lineage>
        <taxon>Bacteria</taxon>
        <taxon>Bacillati</taxon>
        <taxon>Chloroflexota</taxon>
        <taxon>Dehalococcoidia</taxon>
        <taxon>Dehalococcoidales</taxon>
        <taxon>Dehalococcoidaceae</taxon>
        <taxon>Dehalogenimonas</taxon>
    </lineage>
</organism>
<name>A0A2P5P9Q6_9CHLR</name>
<comment type="caution">
    <text evidence="1">The sequence shown here is derived from an EMBL/GenBank/DDBJ whole genome shotgun (WGS) entry which is preliminary data.</text>
</comment>
<evidence type="ECO:0000313" key="2">
    <source>
        <dbReference type="Proteomes" id="UP000235653"/>
    </source>
</evidence>
<dbReference type="EMBL" id="JQAN02000006">
    <property type="protein sequence ID" value="PPD59039.1"/>
    <property type="molecule type" value="Genomic_DNA"/>
</dbReference>
<accession>A0A2P5P9Q6</accession>
<protein>
    <submittedName>
        <fullName evidence="1">Uncharacterized protein</fullName>
    </submittedName>
</protein>
<dbReference type="AlphaFoldDB" id="A0A2P5P9Q6"/>
<dbReference type="Proteomes" id="UP000235653">
    <property type="component" value="Unassembled WGS sequence"/>
</dbReference>